<evidence type="ECO:0000256" key="2">
    <source>
        <dbReference type="SAM" id="MobiDB-lite"/>
    </source>
</evidence>
<keyword evidence="1" id="KW-0175">Coiled coil</keyword>
<feature type="compositionally biased region" description="Polar residues" evidence="2">
    <location>
        <begin position="324"/>
        <end position="335"/>
    </location>
</feature>
<dbReference type="Proteomes" id="UP001431783">
    <property type="component" value="Unassembled WGS sequence"/>
</dbReference>
<feature type="region of interest" description="Disordered" evidence="2">
    <location>
        <begin position="1"/>
        <end position="51"/>
    </location>
</feature>
<feature type="compositionally biased region" description="Polar residues" evidence="2">
    <location>
        <begin position="381"/>
        <end position="390"/>
    </location>
</feature>
<evidence type="ECO:0000313" key="4">
    <source>
        <dbReference type="Proteomes" id="UP001431783"/>
    </source>
</evidence>
<organism evidence="3 4">
    <name type="scientific">Henosepilachna vigintioctopunctata</name>
    <dbReference type="NCBI Taxonomy" id="420089"/>
    <lineage>
        <taxon>Eukaryota</taxon>
        <taxon>Metazoa</taxon>
        <taxon>Ecdysozoa</taxon>
        <taxon>Arthropoda</taxon>
        <taxon>Hexapoda</taxon>
        <taxon>Insecta</taxon>
        <taxon>Pterygota</taxon>
        <taxon>Neoptera</taxon>
        <taxon>Endopterygota</taxon>
        <taxon>Coleoptera</taxon>
        <taxon>Polyphaga</taxon>
        <taxon>Cucujiformia</taxon>
        <taxon>Coccinelloidea</taxon>
        <taxon>Coccinellidae</taxon>
        <taxon>Epilachninae</taxon>
        <taxon>Epilachnini</taxon>
        <taxon>Henosepilachna</taxon>
    </lineage>
</organism>
<feature type="region of interest" description="Disordered" evidence="2">
    <location>
        <begin position="260"/>
        <end position="335"/>
    </location>
</feature>
<feature type="coiled-coil region" evidence="1">
    <location>
        <begin position="93"/>
        <end position="120"/>
    </location>
</feature>
<feature type="region of interest" description="Disordered" evidence="2">
    <location>
        <begin position="381"/>
        <end position="400"/>
    </location>
</feature>
<gene>
    <name evidence="3" type="ORF">WA026_014468</name>
</gene>
<evidence type="ECO:0000256" key="1">
    <source>
        <dbReference type="SAM" id="Coils"/>
    </source>
</evidence>
<feature type="compositionally biased region" description="Basic and acidic residues" evidence="2">
    <location>
        <begin position="391"/>
        <end position="400"/>
    </location>
</feature>
<feature type="compositionally biased region" description="Low complexity" evidence="2">
    <location>
        <begin position="1"/>
        <end position="20"/>
    </location>
</feature>
<feature type="compositionally biased region" description="Basic and acidic residues" evidence="2">
    <location>
        <begin position="299"/>
        <end position="323"/>
    </location>
</feature>
<reference evidence="3 4" key="1">
    <citation type="submission" date="2023-03" db="EMBL/GenBank/DDBJ databases">
        <title>Genome insight into feeding habits of ladybird beetles.</title>
        <authorList>
            <person name="Li H.-S."/>
            <person name="Huang Y.-H."/>
            <person name="Pang H."/>
        </authorList>
    </citation>
    <scope>NUCLEOTIDE SEQUENCE [LARGE SCALE GENOMIC DNA]</scope>
    <source>
        <strain evidence="3">SYSU_2023b</strain>
        <tissue evidence="3">Whole body</tissue>
    </source>
</reference>
<evidence type="ECO:0000313" key="3">
    <source>
        <dbReference type="EMBL" id="KAK9881120.1"/>
    </source>
</evidence>
<dbReference type="EMBL" id="JARQZJ010000067">
    <property type="protein sequence ID" value="KAK9881120.1"/>
    <property type="molecule type" value="Genomic_DNA"/>
</dbReference>
<comment type="caution">
    <text evidence="3">The sequence shown here is derived from an EMBL/GenBank/DDBJ whole genome shotgun (WGS) entry which is preliminary data.</text>
</comment>
<keyword evidence="4" id="KW-1185">Reference proteome</keyword>
<feature type="region of interest" description="Disordered" evidence="2">
    <location>
        <begin position="176"/>
        <end position="210"/>
    </location>
</feature>
<protein>
    <submittedName>
        <fullName evidence="3">Uncharacterized protein</fullName>
    </submittedName>
</protein>
<dbReference type="AlphaFoldDB" id="A0AAW1UM76"/>
<proteinExistence type="predicted"/>
<accession>A0AAW1UM76</accession>
<feature type="compositionally biased region" description="Polar residues" evidence="2">
    <location>
        <begin position="279"/>
        <end position="290"/>
    </location>
</feature>
<name>A0AAW1UM76_9CUCU</name>
<sequence>MSDDVPTPSASSPKSISNSPNQNVIKHRRKYGKSKLPTPPPDPRAEKKESCTENEFLEYLENLQKHTANYSRSSTTLATALVTENAFDHLERLYKLMEQMLELRAQNAKLHRKIRDLEHLNNLERMYRQVENHAEEDTCSELDKDTAFAETILESILYEPKQYIKSKGSLRQSIIGKHRNRSSSAIDKPIGLDTVEPNEQRRASLTVSSTKKPSKVSKWTKVKAAFKWEKASTNVGDSKSLDSGISGIAPVEAVTYLRVPSNDDAGHSPSDSGAAEISTPGSLSSASSNENFHKASHRCHYEEPRSSDDEHSHIYSSHSKEDSNISPISSQRSPRTTWARMKDIMNTRNPVRRKRLSSHSDDIQIDIELCSENEEVFENTSKSNSFSNYNEGEKIGSDNEIPPEVRRRYKSTDENYIDHNQLDGRKVSKWTKVKKAFLPALDTNVDTSGFKDNVEEDGTDQIQSEINRNYRHLQKKLSIEFQEKLIEWKKIKQNNTVASTSAPSCSTTEEVAPPNTAFMKKMEEWEKIKHQPTKTKAIFK</sequence>